<evidence type="ECO:0000256" key="3">
    <source>
        <dbReference type="ARBA" id="ARBA00022630"/>
    </source>
</evidence>
<dbReference type="Gene3D" id="1.20.140.10">
    <property type="entry name" value="Butyryl-CoA Dehydrogenase, subunit A, domain 3"/>
    <property type="match status" value="1"/>
</dbReference>
<evidence type="ECO:0000256" key="2">
    <source>
        <dbReference type="ARBA" id="ARBA00009347"/>
    </source>
</evidence>
<feature type="domain" description="Acyl-CoA oxidase/dehydrogenase middle" evidence="9">
    <location>
        <begin position="131"/>
        <end position="221"/>
    </location>
</feature>
<evidence type="ECO:0000256" key="4">
    <source>
        <dbReference type="ARBA" id="ARBA00022827"/>
    </source>
</evidence>
<keyword evidence="6 7" id="KW-0560">Oxidoreductase</keyword>
<evidence type="ECO:0000259" key="9">
    <source>
        <dbReference type="Pfam" id="PF02770"/>
    </source>
</evidence>
<protein>
    <submittedName>
        <fullName evidence="11">Acyl-CoA dehydrogenase</fullName>
    </submittedName>
</protein>
<dbReference type="InterPro" id="IPR052033">
    <property type="entry name" value="Glutaryl-CoA_DH_mitochondrial"/>
</dbReference>
<dbReference type="Pfam" id="PF00441">
    <property type="entry name" value="Acyl-CoA_dh_1"/>
    <property type="match status" value="1"/>
</dbReference>
<dbReference type="InterPro" id="IPR013786">
    <property type="entry name" value="AcylCoA_DH/ox_N"/>
</dbReference>
<reference evidence="11 12" key="1">
    <citation type="submission" date="2018-11" db="EMBL/GenBank/DDBJ databases">
        <title>Rhodococcus spongicola sp. nov. and Rhodococcus xishaensis sp. nov. from marine sponges.</title>
        <authorList>
            <person name="Li L."/>
            <person name="Lin H.W."/>
        </authorList>
    </citation>
    <scope>NUCLEOTIDE SEQUENCE [LARGE SCALE GENOMIC DNA]</scope>
    <source>
        <strain evidence="11 12">LHW50502</strain>
    </source>
</reference>
<dbReference type="GO" id="GO:0033539">
    <property type="term" value="P:fatty acid beta-oxidation using acyl-CoA dehydrogenase"/>
    <property type="evidence" value="ECO:0007669"/>
    <property type="project" value="TreeGrafter"/>
</dbReference>
<dbReference type="PANTHER" id="PTHR42807:SF1">
    <property type="entry name" value="GLUTARYL-COA DEHYDROGENASE, MITOCHONDRIAL"/>
    <property type="match status" value="1"/>
</dbReference>
<evidence type="ECO:0000313" key="11">
    <source>
        <dbReference type="EMBL" id="RVW00906.1"/>
    </source>
</evidence>
<keyword evidence="12" id="KW-1185">Reference proteome</keyword>
<dbReference type="InterPro" id="IPR036250">
    <property type="entry name" value="AcylCo_DH-like_C"/>
</dbReference>
<dbReference type="GO" id="GO:0000062">
    <property type="term" value="F:fatty-acyl-CoA binding"/>
    <property type="evidence" value="ECO:0007669"/>
    <property type="project" value="TreeGrafter"/>
</dbReference>
<comment type="similarity">
    <text evidence="2 7">Belongs to the acyl-CoA dehydrogenase family.</text>
</comment>
<dbReference type="RefSeq" id="WP_127948235.1">
    <property type="nucleotide sequence ID" value="NZ_RKLN01000006.1"/>
</dbReference>
<evidence type="ECO:0000256" key="7">
    <source>
        <dbReference type="RuleBase" id="RU362125"/>
    </source>
</evidence>
<keyword evidence="5" id="KW-0809">Transit peptide</keyword>
<sequence length="387" mass="42039">MTMHPLDLFGIDALLDEQERDIQGTVRQLVDQRLRPRLPEWFESATLPREIARELGELGLFGMHLEGYGCAGTNAVSYGLACLELEAGDSGLRSFVSVQGSLSMFSIYRYGSEEQKQEWLPRLATGEALGCFGLTEPDFGSNPAGMRTRARRDGSDWILDGTKMWITNGSTADVATVWAQTDDGIRGFLVPTDTTGFTANNVHGKLSMRASVTSELVLDGVRLPASAQLPEARGLGAPLSCLNEARFGIVFGALGAARDSLETAIEYAGTREVFDRPLAGYQLTQEKLADMTLELGKGMLLAIQLGRIKDRGEITPDQVSVGKLNNVREAIAIARECRTILGANGITLEYSPLRHANNLESVLTYEGTSEMHLLSIGRALTGHAAFR</sequence>
<dbReference type="InterPro" id="IPR046373">
    <property type="entry name" value="Acyl-CoA_Oxase/DH_mid-dom_sf"/>
</dbReference>
<dbReference type="Gene3D" id="1.10.540.10">
    <property type="entry name" value="Acyl-CoA dehydrogenase/oxidase, N-terminal domain"/>
    <property type="match status" value="1"/>
</dbReference>
<comment type="cofactor">
    <cofactor evidence="1 7">
        <name>FAD</name>
        <dbReference type="ChEBI" id="CHEBI:57692"/>
    </cofactor>
</comment>
<dbReference type="PANTHER" id="PTHR42807">
    <property type="entry name" value="GLUTARYL-COA DEHYDROGENASE, MITOCHONDRIAL"/>
    <property type="match status" value="1"/>
</dbReference>
<name>A0A438APP5_9NOCA</name>
<keyword evidence="3 7" id="KW-0285">Flavoprotein</keyword>
<dbReference type="InterPro" id="IPR009075">
    <property type="entry name" value="AcylCo_DH/oxidase_C"/>
</dbReference>
<accession>A0A438APP5</accession>
<feature type="domain" description="Acyl-CoA dehydrogenase/oxidase C-terminal" evidence="8">
    <location>
        <begin position="233"/>
        <end position="380"/>
    </location>
</feature>
<dbReference type="InterPro" id="IPR006091">
    <property type="entry name" value="Acyl-CoA_Oxase/DH_mid-dom"/>
</dbReference>
<evidence type="ECO:0000256" key="1">
    <source>
        <dbReference type="ARBA" id="ARBA00001974"/>
    </source>
</evidence>
<dbReference type="GO" id="GO:0046949">
    <property type="term" value="P:fatty-acyl-CoA biosynthetic process"/>
    <property type="evidence" value="ECO:0007669"/>
    <property type="project" value="TreeGrafter"/>
</dbReference>
<dbReference type="SUPFAM" id="SSF56645">
    <property type="entry name" value="Acyl-CoA dehydrogenase NM domain-like"/>
    <property type="match status" value="1"/>
</dbReference>
<dbReference type="Proteomes" id="UP000284333">
    <property type="component" value="Unassembled WGS sequence"/>
</dbReference>
<comment type="caution">
    <text evidence="11">The sequence shown here is derived from an EMBL/GenBank/DDBJ whole genome shotgun (WGS) entry which is preliminary data.</text>
</comment>
<feature type="domain" description="Acyl-CoA dehydrogenase/oxidase N-terminal" evidence="10">
    <location>
        <begin position="17"/>
        <end position="127"/>
    </location>
</feature>
<gene>
    <name evidence="11" type="ORF">EF834_16130</name>
</gene>
<dbReference type="InterPro" id="IPR037069">
    <property type="entry name" value="AcylCoA_DH/ox_N_sf"/>
</dbReference>
<evidence type="ECO:0000256" key="6">
    <source>
        <dbReference type="ARBA" id="ARBA00023002"/>
    </source>
</evidence>
<dbReference type="Gene3D" id="2.40.110.10">
    <property type="entry name" value="Butyryl-CoA Dehydrogenase, subunit A, domain 2"/>
    <property type="match status" value="1"/>
</dbReference>
<dbReference type="AlphaFoldDB" id="A0A438APP5"/>
<dbReference type="EMBL" id="RKLN01000006">
    <property type="protein sequence ID" value="RVW00906.1"/>
    <property type="molecule type" value="Genomic_DNA"/>
</dbReference>
<dbReference type="OrthoDB" id="9770681at2"/>
<dbReference type="SUPFAM" id="SSF47203">
    <property type="entry name" value="Acyl-CoA dehydrogenase C-terminal domain-like"/>
    <property type="match status" value="1"/>
</dbReference>
<keyword evidence="4 7" id="KW-0274">FAD</keyword>
<dbReference type="GO" id="GO:0050660">
    <property type="term" value="F:flavin adenine dinucleotide binding"/>
    <property type="evidence" value="ECO:0007669"/>
    <property type="project" value="InterPro"/>
</dbReference>
<evidence type="ECO:0000259" key="8">
    <source>
        <dbReference type="Pfam" id="PF00441"/>
    </source>
</evidence>
<evidence type="ECO:0000313" key="12">
    <source>
        <dbReference type="Proteomes" id="UP000284333"/>
    </source>
</evidence>
<dbReference type="Pfam" id="PF02771">
    <property type="entry name" value="Acyl-CoA_dh_N"/>
    <property type="match status" value="1"/>
</dbReference>
<evidence type="ECO:0000256" key="5">
    <source>
        <dbReference type="ARBA" id="ARBA00022946"/>
    </source>
</evidence>
<evidence type="ECO:0000259" key="10">
    <source>
        <dbReference type="Pfam" id="PF02771"/>
    </source>
</evidence>
<organism evidence="11 12">
    <name type="scientific">Rhodococcus spongiicola</name>
    <dbReference type="NCBI Taxonomy" id="2487352"/>
    <lineage>
        <taxon>Bacteria</taxon>
        <taxon>Bacillati</taxon>
        <taxon>Actinomycetota</taxon>
        <taxon>Actinomycetes</taxon>
        <taxon>Mycobacteriales</taxon>
        <taxon>Nocardiaceae</taxon>
        <taxon>Rhodococcus</taxon>
    </lineage>
</organism>
<proteinExistence type="inferred from homology"/>
<dbReference type="Pfam" id="PF02770">
    <property type="entry name" value="Acyl-CoA_dh_M"/>
    <property type="match status" value="1"/>
</dbReference>
<dbReference type="GO" id="GO:0004361">
    <property type="term" value="F:glutaryl-CoA dehydrogenase activity"/>
    <property type="evidence" value="ECO:0007669"/>
    <property type="project" value="TreeGrafter"/>
</dbReference>
<dbReference type="InterPro" id="IPR009100">
    <property type="entry name" value="AcylCoA_DH/oxidase_NM_dom_sf"/>
</dbReference>